<reference evidence="1 2" key="1">
    <citation type="submission" date="2016-10" db="EMBL/GenBank/DDBJ databases">
        <authorList>
            <person name="de Groot N.N."/>
        </authorList>
    </citation>
    <scope>NUCLEOTIDE SEQUENCE [LARGE SCALE GENOMIC DNA]</scope>
    <source>
        <strain evidence="1 2">DSM 19981</strain>
    </source>
</reference>
<dbReference type="RefSeq" id="WP_092961210.1">
    <property type="nucleotide sequence ID" value="NZ_FOSQ01000007.1"/>
</dbReference>
<keyword evidence="2" id="KW-1185">Reference proteome</keyword>
<dbReference type="SUPFAM" id="SSF52540">
    <property type="entry name" value="P-loop containing nucleoside triphosphate hydrolases"/>
    <property type="match status" value="1"/>
</dbReference>
<accession>A0A1I4C7X9</accession>
<dbReference type="InterPro" id="IPR027417">
    <property type="entry name" value="P-loop_NTPase"/>
</dbReference>
<protein>
    <recommendedName>
        <fullName evidence="3">Sulfotransferase family protein</fullName>
    </recommendedName>
</protein>
<dbReference type="OrthoDB" id="9816424at2"/>
<gene>
    <name evidence="1" type="ORF">SAMN02745775_1074</name>
</gene>
<name>A0A1I4C7X9_9PROT</name>
<dbReference type="STRING" id="1123062.SAMN02745775_1074"/>
<sequence length="264" mass="28057">MARRAVLVLGMHRSGTSALTRVLSLHGPALPADLMAGRADNPRGFFESRGMVALDDAMLAALGSAWDDPRPLPADAPARLAGFVPDCVALLRDQVPEDADFILKDPRACRLLPAWLPALVALGALPFAVIAVRNPLEVAASLAERDGMERLDALRLWLAHAVAAERDTRGIGRVVVHYDDLLRDWRGVVARVGLAVRGGAAAATEAFLAGALRHHGRTTDALLRDAGVPAVVKRAYAELRRAPGEEGLDPAVFDAAEGSIFLRG</sequence>
<dbReference type="EMBL" id="FOSQ01000007">
    <property type="protein sequence ID" value="SFK76893.1"/>
    <property type="molecule type" value="Genomic_DNA"/>
</dbReference>
<dbReference type="PIRSF" id="PIRSF029407">
    <property type="entry name" value="UCP029407"/>
    <property type="match status" value="1"/>
</dbReference>
<dbReference type="InterPro" id="IPR014556">
    <property type="entry name" value="UCP029407"/>
</dbReference>
<dbReference type="AlphaFoldDB" id="A0A1I4C7X9"/>
<evidence type="ECO:0000313" key="1">
    <source>
        <dbReference type="EMBL" id="SFK76893.1"/>
    </source>
</evidence>
<organism evidence="1 2">
    <name type="scientific">Falsiroseomonas stagni DSM 19981</name>
    <dbReference type="NCBI Taxonomy" id="1123062"/>
    <lineage>
        <taxon>Bacteria</taxon>
        <taxon>Pseudomonadati</taxon>
        <taxon>Pseudomonadota</taxon>
        <taxon>Alphaproteobacteria</taxon>
        <taxon>Acetobacterales</taxon>
        <taxon>Roseomonadaceae</taxon>
        <taxon>Falsiroseomonas</taxon>
    </lineage>
</organism>
<evidence type="ECO:0000313" key="2">
    <source>
        <dbReference type="Proteomes" id="UP000199473"/>
    </source>
</evidence>
<dbReference type="Proteomes" id="UP000199473">
    <property type="component" value="Unassembled WGS sequence"/>
</dbReference>
<proteinExistence type="predicted"/>
<evidence type="ECO:0008006" key="3">
    <source>
        <dbReference type="Google" id="ProtNLM"/>
    </source>
</evidence>
<dbReference type="Gene3D" id="3.40.50.300">
    <property type="entry name" value="P-loop containing nucleotide triphosphate hydrolases"/>
    <property type="match status" value="1"/>
</dbReference>